<evidence type="ECO:0000313" key="6">
    <source>
        <dbReference type="Proteomes" id="UP000436801"/>
    </source>
</evidence>
<dbReference type="GO" id="GO:0008270">
    <property type="term" value="F:zinc ion binding"/>
    <property type="evidence" value="ECO:0007669"/>
    <property type="project" value="InterPro"/>
</dbReference>
<dbReference type="AlphaFoldDB" id="A0A1G7M4N1"/>
<evidence type="ECO:0000313" key="3">
    <source>
        <dbReference type="EMBL" id="MWC45011.1"/>
    </source>
</evidence>
<dbReference type="InterPro" id="IPR041920">
    <property type="entry name" value="ROS/MUCR_sf"/>
</dbReference>
<feature type="region of interest" description="Disordered" evidence="2">
    <location>
        <begin position="135"/>
        <end position="163"/>
    </location>
</feature>
<dbReference type="GO" id="GO:0006355">
    <property type="term" value="P:regulation of DNA-templated transcription"/>
    <property type="evidence" value="ECO:0007669"/>
    <property type="project" value="InterPro"/>
</dbReference>
<evidence type="ECO:0000313" key="4">
    <source>
        <dbReference type="EMBL" id="SDF56748.1"/>
    </source>
</evidence>
<name>A0A1G7M4N1_9SPHN</name>
<dbReference type="RefSeq" id="WP_112382762.1">
    <property type="nucleotide sequence ID" value="NZ_CP178397.1"/>
</dbReference>
<dbReference type="Gene3D" id="1.10.10.1550">
    <property type="entry name" value="ROS/MUCR transcriptional regulator protein"/>
    <property type="match status" value="1"/>
</dbReference>
<evidence type="ECO:0000313" key="5">
    <source>
        <dbReference type="Proteomes" id="UP000323502"/>
    </source>
</evidence>
<reference evidence="4 5" key="1">
    <citation type="submission" date="2016-10" db="EMBL/GenBank/DDBJ databases">
        <authorList>
            <person name="Varghese N."/>
            <person name="Submissions S."/>
        </authorList>
    </citation>
    <scope>NUCLEOTIDE SEQUENCE [LARGE SCALE GENOMIC DNA]</scope>
    <source>
        <strain evidence="4 5">S7-754</strain>
    </source>
</reference>
<evidence type="ECO:0000256" key="1">
    <source>
        <dbReference type="ARBA" id="ARBA00007031"/>
    </source>
</evidence>
<comment type="similarity">
    <text evidence="1">Belongs to the ros/MucR family.</text>
</comment>
<sequence>MADDVFNTVELATELTVAWLGNSNTRVSAEDVPAFLRTMHDTVAQLASGTVQDTAQPDTQDYTPAVSVRKSLASKDHIISMIDGKPYKTLRRHLKTNGLTPEAYRERFGLKPDYPMVAETYSESRRAMAHKIGLGRKAGAAPARKPKNASEAKAAAQAHLTGE</sequence>
<dbReference type="OrthoDB" id="9809693at2"/>
<proteinExistence type="inferred from homology"/>
<dbReference type="EMBL" id="FNBI01000004">
    <property type="protein sequence ID" value="SDF56748.1"/>
    <property type="molecule type" value="Genomic_DNA"/>
</dbReference>
<evidence type="ECO:0000256" key="2">
    <source>
        <dbReference type="SAM" id="MobiDB-lite"/>
    </source>
</evidence>
<reference evidence="3 6" key="2">
    <citation type="submission" date="2019-12" db="EMBL/GenBank/DDBJ databases">
        <authorList>
            <person name="Zheng J."/>
        </authorList>
    </citation>
    <scope>NUCLEOTIDE SEQUENCE [LARGE SCALE GENOMIC DNA]</scope>
    <source>
        <strain evidence="3 6">DSM 27347</strain>
    </source>
</reference>
<keyword evidence="5" id="KW-1185">Reference proteome</keyword>
<protein>
    <submittedName>
        <fullName evidence="3 4">Transcriptional regulator</fullName>
    </submittedName>
</protein>
<dbReference type="GO" id="GO:0003677">
    <property type="term" value="F:DNA binding"/>
    <property type="evidence" value="ECO:0007669"/>
    <property type="project" value="InterPro"/>
</dbReference>
<gene>
    <name evidence="3" type="ORF">GQR91_15415</name>
    <name evidence="4" type="ORF">SAMN05216557_10471</name>
</gene>
<dbReference type="EMBL" id="WSUT01000005">
    <property type="protein sequence ID" value="MWC45011.1"/>
    <property type="molecule type" value="Genomic_DNA"/>
</dbReference>
<organism evidence="4 5">
    <name type="scientific">Sphingomonas carotinifaciens</name>
    <dbReference type="NCBI Taxonomy" id="1166323"/>
    <lineage>
        <taxon>Bacteria</taxon>
        <taxon>Pseudomonadati</taxon>
        <taxon>Pseudomonadota</taxon>
        <taxon>Alphaproteobacteria</taxon>
        <taxon>Sphingomonadales</taxon>
        <taxon>Sphingomonadaceae</taxon>
        <taxon>Sphingomonas</taxon>
    </lineage>
</organism>
<accession>A0A1G7M4N1</accession>
<dbReference type="Proteomes" id="UP000436801">
    <property type="component" value="Unassembled WGS sequence"/>
</dbReference>
<dbReference type="Proteomes" id="UP000323502">
    <property type="component" value="Unassembled WGS sequence"/>
</dbReference>
<dbReference type="Pfam" id="PF05443">
    <property type="entry name" value="ROS_MUCR"/>
    <property type="match status" value="1"/>
</dbReference>
<dbReference type="InterPro" id="IPR008807">
    <property type="entry name" value="ROS_MUCR"/>
</dbReference>